<accession>A0A1L3GTD2</accession>
<evidence type="ECO:0000313" key="2">
    <source>
        <dbReference type="EMBL" id="APG29140.1"/>
    </source>
</evidence>
<dbReference type="Proteomes" id="UP000182517">
    <property type="component" value="Chromosome"/>
</dbReference>
<proteinExistence type="predicted"/>
<dbReference type="SMART" id="SM00198">
    <property type="entry name" value="SCP"/>
    <property type="match status" value="1"/>
</dbReference>
<organism evidence="2 3">
    <name type="scientific">Syntrophotalea acetylenivorans</name>
    <dbReference type="NCBI Taxonomy" id="1842532"/>
    <lineage>
        <taxon>Bacteria</taxon>
        <taxon>Pseudomonadati</taxon>
        <taxon>Thermodesulfobacteriota</taxon>
        <taxon>Desulfuromonadia</taxon>
        <taxon>Desulfuromonadales</taxon>
        <taxon>Syntrophotaleaceae</taxon>
        <taxon>Syntrophotalea</taxon>
    </lineage>
</organism>
<gene>
    <name evidence="2" type="ORF">A7E78_13125</name>
</gene>
<dbReference type="PRINTS" id="PR00837">
    <property type="entry name" value="V5TPXLIKE"/>
</dbReference>
<dbReference type="PROSITE" id="PS01009">
    <property type="entry name" value="CRISP_1"/>
    <property type="match status" value="1"/>
</dbReference>
<dbReference type="GO" id="GO:0005576">
    <property type="term" value="C:extracellular region"/>
    <property type="evidence" value="ECO:0007669"/>
    <property type="project" value="InterPro"/>
</dbReference>
<dbReference type="PRINTS" id="PR00838">
    <property type="entry name" value="V5ALLERGEN"/>
</dbReference>
<dbReference type="InterPro" id="IPR035940">
    <property type="entry name" value="CAP_sf"/>
</dbReference>
<dbReference type="InterPro" id="IPR018244">
    <property type="entry name" value="Allrgn_V5/Tpx1_CS"/>
</dbReference>
<sequence>MTDGEVQQLLTEHNRVRSAVGVGPVIWSPDLAAYSQEWADYLADNQCHIKHRPAEGRWQGLYGENLFTGTAGFYDVGDGVRAWESEKQFFKGGAVTLANVQQVGHYTQLVWRGTTQIGCGKAECGGRIILVCNYAPAGNVVDEAPY</sequence>
<dbReference type="SUPFAM" id="SSF55797">
    <property type="entry name" value="PR-1-like"/>
    <property type="match status" value="1"/>
</dbReference>
<protein>
    <recommendedName>
        <fullName evidence="1">SCP domain-containing protein</fullName>
    </recommendedName>
</protein>
<dbReference type="KEGG" id="pef:A7E78_13125"/>
<evidence type="ECO:0000313" key="3">
    <source>
        <dbReference type="Proteomes" id="UP000182517"/>
    </source>
</evidence>
<dbReference type="PROSITE" id="PS01010">
    <property type="entry name" value="CRISP_2"/>
    <property type="match status" value="1"/>
</dbReference>
<name>A0A1L3GTD2_9BACT</name>
<dbReference type="EMBL" id="CP015519">
    <property type="protein sequence ID" value="APG29140.1"/>
    <property type="molecule type" value="Genomic_DNA"/>
</dbReference>
<evidence type="ECO:0000259" key="1">
    <source>
        <dbReference type="SMART" id="SM00198"/>
    </source>
</evidence>
<feature type="domain" description="SCP" evidence="1">
    <location>
        <begin position="4"/>
        <end position="142"/>
    </location>
</feature>
<dbReference type="AlphaFoldDB" id="A0A1L3GTD2"/>
<dbReference type="Gene3D" id="3.40.33.10">
    <property type="entry name" value="CAP"/>
    <property type="match status" value="1"/>
</dbReference>
<dbReference type="STRING" id="1842532.A7E78_13125"/>
<dbReference type="PANTHER" id="PTHR10334">
    <property type="entry name" value="CYSTEINE-RICH SECRETORY PROTEIN-RELATED"/>
    <property type="match status" value="1"/>
</dbReference>
<keyword evidence="3" id="KW-1185">Reference proteome</keyword>
<dbReference type="InterPro" id="IPR014044">
    <property type="entry name" value="CAP_dom"/>
</dbReference>
<dbReference type="InterPro" id="IPR002413">
    <property type="entry name" value="V5_allergen-like"/>
</dbReference>
<dbReference type="InterPro" id="IPR001283">
    <property type="entry name" value="CRISP-related"/>
</dbReference>
<reference evidence="2 3" key="1">
    <citation type="journal article" date="2017" name="Genome Announc.">
        <title>Complete Genome Sequences of Two Acetylene-Fermenting Pelobacter acetylenicus Strains.</title>
        <authorList>
            <person name="Sutton J.M."/>
            <person name="Baesman S.M."/>
            <person name="Fierst J.L."/>
            <person name="Poret-Peterson A.T."/>
            <person name="Oremland R.S."/>
            <person name="Dunlap D.S."/>
            <person name="Akob D.M."/>
        </authorList>
    </citation>
    <scope>NUCLEOTIDE SEQUENCE [LARGE SCALE GENOMIC DNA]</scope>
    <source>
        <strain evidence="2 3">SFB93</strain>
    </source>
</reference>
<dbReference type="Pfam" id="PF00188">
    <property type="entry name" value="CAP"/>
    <property type="match status" value="1"/>
</dbReference>